<keyword evidence="3" id="KW-0731">Sigma factor</keyword>
<evidence type="ECO:0000313" key="8">
    <source>
        <dbReference type="EMBL" id="MBE5036727.1"/>
    </source>
</evidence>
<evidence type="ECO:0000256" key="4">
    <source>
        <dbReference type="ARBA" id="ARBA00023125"/>
    </source>
</evidence>
<evidence type="ECO:0000256" key="5">
    <source>
        <dbReference type="ARBA" id="ARBA00023163"/>
    </source>
</evidence>
<sequence length="175" mass="20281">MAQQTGMDEVYRRYADTVYRFLLSQTRDAHLAEELTQETFSRAVAAIERYDGSCKLSVWLCQIAKHLWYQELRRRGRRPAAVELGPDVEAELAVPSVEEDIIAREGHLELLRSIHQLPDPQREIVYLRAFGGLSFRQIGDVMGKTETWARVNFYRGKEKLRLKISDTDKKGEKPE</sequence>
<dbReference type="Proteomes" id="UP000768567">
    <property type="component" value="Unassembled WGS sequence"/>
</dbReference>
<dbReference type="Pfam" id="PF04542">
    <property type="entry name" value="Sigma70_r2"/>
    <property type="match status" value="1"/>
</dbReference>
<evidence type="ECO:0000259" key="6">
    <source>
        <dbReference type="Pfam" id="PF04542"/>
    </source>
</evidence>
<dbReference type="InterPro" id="IPR039425">
    <property type="entry name" value="RNA_pol_sigma-70-like"/>
</dbReference>
<protein>
    <submittedName>
        <fullName evidence="8">Sigma-70 family RNA polymerase sigma factor</fullName>
    </submittedName>
</protein>
<dbReference type="SUPFAM" id="SSF88946">
    <property type="entry name" value="Sigma2 domain of RNA polymerase sigma factors"/>
    <property type="match status" value="1"/>
</dbReference>
<evidence type="ECO:0000256" key="2">
    <source>
        <dbReference type="ARBA" id="ARBA00023015"/>
    </source>
</evidence>
<evidence type="ECO:0000259" key="7">
    <source>
        <dbReference type="Pfam" id="PF08281"/>
    </source>
</evidence>
<keyword evidence="5" id="KW-0804">Transcription</keyword>
<evidence type="ECO:0000256" key="1">
    <source>
        <dbReference type="ARBA" id="ARBA00010641"/>
    </source>
</evidence>
<proteinExistence type="inferred from homology"/>
<evidence type="ECO:0000313" key="9">
    <source>
        <dbReference type="Proteomes" id="UP000768567"/>
    </source>
</evidence>
<dbReference type="PANTHER" id="PTHR43133">
    <property type="entry name" value="RNA POLYMERASE ECF-TYPE SIGMA FACTO"/>
    <property type="match status" value="1"/>
</dbReference>
<dbReference type="InterPro" id="IPR013325">
    <property type="entry name" value="RNA_pol_sigma_r2"/>
</dbReference>
<dbReference type="EMBL" id="JADCKC010000001">
    <property type="protein sequence ID" value="MBE5036727.1"/>
    <property type="molecule type" value="Genomic_DNA"/>
</dbReference>
<dbReference type="NCBIfam" id="TIGR02937">
    <property type="entry name" value="sigma70-ECF"/>
    <property type="match status" value="1"/>
</dbReference>
<dbReference type="Gene3D" id="1.10.10.10">
    <property type="entry name" value="Winged helix-like DNA-binding domain superfamily/Winged helix DNA-binding domain"/>
    <property type="match status" value="1"/>
</dbReference>
<dbReference type="Pfam" id="PF08281">
    <property type="entry name" value="Sigma70_r4_2"/>
    <property type="match status" value="1"/>
</dbReference>
<dbReference type="RefSeq" id="WP_193500014.1">
    <property type="nucleotide sequence ID" value="NZ_JADCKC010000001.1"/>
</dbReference>
<keyword evidence="2" id="KW-0805">Transcription regulation</keyword>
<organism evidence="8 9">
    <name type="scientific">Gemmiger gallinarum</name>
    <dbReference type="NCBI Taxonomy" id="2779354"/>
    <lineage>
        <taxon>Bacteria</taxon>
        <taxon>Bacillati</taxon>
        <taxon>Bacillota</taxon>
        <taxon>Clostridia</taxon>
        <taxon>Eubacteriales</taxon>
        <taxon>Gemmiger</taxon>
    </lineage>
</organism>
<accession>A0ABR9R0S5</accession>
<dbReference type="InterPro" id="IPR036388">
    <property type="entry name" value="WH-like_DNA-bd_sf"/>
</dbReference>
<comment type="caution">
    <text evidence="8">The sequence shown here is derived from an EMBL/GenBank/DDBJ whole genome shotgun (WGS) entry which is preliminary data.</text>
</comment>
<keyword evidence="9" id="KW-1185">Reference proteome</keyword>
<dbReference type="Gene3D" id="1.10.1740.10">
    <property type="match status" value="1"/>
</dbReference>
<reference evidence="8 9" key="1">
    <citation type="submission" date="2020-10" db="EMBL/GenBank/DDBJ databases">
        <title>ChiBAC.</title>
        <authorList>
            <person name="Zenner C."/>
            <person name="Hitch T.C.A."/>
            <person name="Clavel T."/>
        </authorList>
    </citation>
    <scope>NUCLEOTIDE SEQUENCE [LARGE SCALE GENOMIC DNA]</scope>
    <source>
        <strain evidence="8 9">DSM 109015</strain>
    </source>
</reference>
<gene>
    <name evidence="8" type="ORF">INF35_02835</name>
</gene>
<feature type="domain" description="RNA polymerase sigma-70 region 2" evidence="6">
    <location>
        <begin position="11"/>
        <end position="78"/>
    </location>
</feature>
<feature type="domain" description="RNA polymerase sigma factor 70 region 4 type 2" evidence="7">
    <location>
        <begin position="108"/>
        <end position="160"/>
    </location>
</feature>
<keyword evidence="4" id="KW-0238">DNA-binding</keyword>
<dbReference type="SUPFAM" id="SSF88659">
    <property type="entry name" value="Sigma3 and sigma4 domains of RNA polymerase sigma factors"/>
    <property type="match status" value="1"/>
</dbReference>
<dbReference type="InterPro" id="IPR013249">
    <property type="entry name" value="RNA_pol_sigma70_r4_t2"/>
</dbReference>
<name>A0ABR9R0S5_9FIRM</name>
<dbReference type="InterPro" id="IPR013324">
    <property type="entry name" value="RNA_pol_sigma_r3/r4-like"/>
</dbReference>
<dbReference type="PANTHER" id="PTHR43133:SF52">
    <property type="entry name" value="ECF RNA POLYMERASE SIGMA FACTOR SIGL"/>
    <property type="match status" value="1"/>
</dbReference>
<dbReference type="InterPro" id="IPR014284">
    <property type="entry name" value="RNA_pol_sigma-70_dom"/>
</dbReference>
<dbReference type="InterPro" id="IPR007627">
    <property type="entry name" value="RNA_pol_sigma70_r2"/>
</dbReference>
<comment type="similarity">
    <text evidence="1">Belongs to the sigma-70 factor family. ECF subfamily.</text>
</comment>
<evidence type="ECO:0000256" key="3">
    <source>
        <dbReference type="ARBA" id="ARBA00023082"/>
    </source>
</evidence>